<accession>A0ABP1G0X5</accession>
<sequence>MGEHGARPLGTTRSYWLQRRRALSAQFNQLLRETGDAEVMAAMDEAGQLLEQIDSKAVRQDPITLQYLLGRYTNACACMTQAAMEDVPGGKLLLKDMEVCEKVLMIPDTSIIVLEEPHLRPDHEVDLSVLSPSLHQGGQYQSAGQEETTAKSYEGQDQHQAAHTKVPQKWRWLPWSAS</sequence>
<comment type="caution">
    <text evidence="2">The sequence shown here is derived from an EMBL/GenBank/DDBJ whole genome shotgun (WGS) entry which is preliminary data.</text>
</comment>
<protein>
    <submittedName>
        <fullName evidence="2">G7627 protein</fullName>
    </submittedName>
</protein>
<name>A0ABP1G0X5_9CHLO</name>
<keyword evidence="3" id="KW-1185">Reference proteome</keyword>
<proteinExistence type="predicted"/>
<evidence type="ECO:0000256" key="1">
    <source>
        <dbReference type="SAM" id="MobiDB-lite"/>
    </source>
</evidence>
<feature type="compositionally biased region" description="Polar residues" evidence="1">
    <location>
        <begin position="135"/>
        <end position="151"/>
    </location>
</feature>
<dbReference type="EMBL" id="CAXHTA020000011">
    <property type="protein sequence ID" value="CAL5224869.1"/>
    <property type="molecule type" value="Genomic_DNA"/>
</dbReference>
<dbReference type="Proteomes" id="UP001497392">
    <property type="component" value="Unassembled WGS sequence"/>
</dbReference>
<gene>
    <name evidence="2" type="primary">g7627</name>
    <name evidence="2" type="ORF">VP750_LOCUS6528</name>
</gene>
<organism evidence="2 3">
    <name type="scientific">Coccomyxa viridis</name>
    <dbReference type="NCBI Taxonomy" id="1274662"/>
    <lineage>
        <taxon>Eukaryota</taxon>
        <taxon>Viridiplantae</taxon>
        <taxon>Chlorophyta</taxon>
        <taxon>core chlorophytes</taxon>
        <taxon>Trebouxiophyceae</taxon>
        <taxon>Trebouxiophyceae incertae sedis</taxon>
        <taxon>Coccomyxaceae</taxon>
        <taxon>Coccomyxa</taxon>
    </lineage>
</organism>
<evidence type="ECO:0000313" key="2">
    <source>
        <dbReference type="EMBL" id="CAL5224869.1"/>
    </source>
</evidence>
<reference evidence="2 3" key="1">
    <citation type="submission" date="2024-06" db="EMBL/GenBank/DDBJ databases">
        <authorList>
            <person name="Kraege A."/>
            <person name="Thomma B."/>
        </authorList>
    </citation>
    <scope>NUCLEOTIDE SEQUENCE [LARGE SCALE GENOMIC DNA]</scope>
</reference>
<evidence type="ECO:0000313" key="3">
    <source>
        <dbReference type="Proteomes" id="UP001497392"/>
    </source>
</evidence>
<feature type="region of interest" description="Disordered" evidence="1">
    <location>
        <begin position="135"/>
        <end position="178"/>
    </location>
</feature>